<dbReference type="PANTHER" id="PTHR21047:SF2">
    <property type="entry name" value="THYMIDINE DIPHOSPHO-4-KETO-RHAMNOSE 3,5-EPIMERASE"/>
    <property type="match status" value="1"/>
</dbReference>
<feature type="active site" description="Proton acceptor" evidence="5">
    <location>
        <position position="62"/>
    </location>
</feature>
<evidence type="ECO:0000256" key="7">
    <source>
        <dbReference type="PIRSR" id="PIRSR600888-3"/>
    </source>
</evidence>
<gene>
    <name evidence="9" type="ORF">SAMN04488028_102421</name>
</gene>
<dbReference type="UniPathway" id="UPA00124"/>
<comment type="similarity">
    <text evidence="8">Belongs to the dTDP-4-dehydrorhamnose 3,5-epimerase family.</text>
</comment>
<evidence type="ECO:0000256" key="3">
    <source>
        <dbReference type="ARBA" id="ARBA00012098"/>
    </source>
</evidence>
<feature type="active site" description="Proton donor" evidence="5">
    <location>
        <position position="132"/>
    </location>
</feature>
<evidence type="ECO:0000313" key="9">
    <source>
        <dbReference type="EMBL" id="SHJ99517.1"/>
    </source>
</evidence>
<dbReference type="Proteomes" id="UP000184474">
    <property type="component" value="Unassembled WGS sequence"/>
</dbReference>
<dbReference type="GO" id="GO:0005829">
    <property type="term" value="C:cytosol"/>
    <property type="evidence" value="ECO:0007669"/>
    <property type="project" value="TreeGrafter"/>
</dbReference>
<dbReference type="CDD" id="cd00438">
    <property type="entry name" value="cupin_RmlC"/>
    <property type="match status" value="1"/>
</dbReference>
<accession>A0A1M6NUV8</accession>
<evidence type="ECO:0000256" key="4">
    <source>
        <dbReference type="ARBA" id="ARBA00019595"/>
    </source>
</evidence>
<feature type="binding site" evidence="6">
    <location>
        <position position="59"/>
    </location>
    <ligand>
        <name>substrate</name>
    </ligand>
</feature>
<dbReference type="AlphaFoldDB" id="A0A1M6NUV8"/>
<comment type="catalytic activity">
    <reaction evidence="1 8">
        <text>dTDP-4-dehydro-6-deoxy-alpha-D-glucose = dTDP-4-dehydro-beta-L-rhamnose</text>
        <dbReference type="Rhea" id="RHEA:16969"/>
        <dbReference type="ChEBI" id="CHEBI:57649"/>
        <dbReference type="ChEBI" id="CHEBI:62830"/>
        <dbReference type="EC" id="5.1.3.13"/>
    </reaction>
</comment>
<feature type="binding site" evidence="6">
    <location>
        <position position="23"/>
    </location>
    <ligand>
        <name>substrate</name>
    </ligand>
</feature>
<proteinExistence type="inferred from homology"/>
<dbReference type="InterPro" id="IPR011051">
    <property type="entry name" value="RmlC_Cupin_sf"/>
</dbReference>
<sequence length="178" mass="20487">MKIVKTKLLDAVIIEPAVFGDDRGYFFEGFNEEQFNKLTNQDFKIVQLNFSKSSKGVLRGLHFQRAPQAQAKLVSVINGEVWDVAVDLRKNSKTYGQWHGEYLSAQNKKRFFIPRGFAHGFVALTDDAELMYAVDNHYSKEYDDGVIFNDPSLDIDWKFDPLDVKLSEKDEKLSKLNQ</sequence>
<evidence type="ECO:0000256" key="2">
    <source>
        <dbReference type="ARBA" id="ARBA00001997"/>
    </source>
</evidence>
<dbReference type="SUPFAM" id="SSF51182">
    <property type="entry name" value="RmlC-like cupins"/>
    <property type="match status" value="1"/>
</dbReference>
<feature type="binding site" evidence="6">
    <location>
        <position position="165"/>
    </location>
    <ligand>
        <name>substrate</name>
    </ligand>
</feature>
<keyword evidence="8" id="KW-0413">Isomerase</keyword>
<protein>
    <recommendedName>
        <fullName evidence="4 8">dTDP-4-dehydrorhamnose 3,5-epimerase</fullName>
        <ecNumber evidence="3 8">5.1.3.13</ecNumber>
    </recommendedName>
    <alternativeName>
        <fullName evidence="8">Thymidine diphospho-4-keto-rhamnose 3,5-epimerase</fullName>
    </alternativeName>
</protein>
<organism evidence="9 10">
    <name type="scientific">Reichenbachiella agariperforans</name>
    <dbReference type="NCBI Taxonomy" id="156994"/>
    <lineage>
        <taxon>Bacteria</taxon>
        <taxon>Pseudomonadati</taxon>
        <taxon>Bacteroidota</taxon>
        <taxon>Cytophagia</taxon>
        <taxon>Cytophagales</taxon>
        <taxon>Reichenbachiellaceae</taxon>
        <taxon>Reichenbachiella</taxon>
    </lineage>
</organism>
<dbReference type="InterPro" id="IPR014710">
    <property type="entry name" value="RmlC-like_jellyroll"/>
</dbReference>
<dbReference type="STRING" id="156994.SAMN04488028_102421"/>
<reference evidence="10" key="1">
    <citation type="submission" date="2016-11" db="EMBL/GenBank/DDBJ databases">
        <authorList>
            <person name="Varghese N."/>
            <person name="Submissions S."/>
        </authorList>
    </citation>
    <scope>NUCLEOTIDE SEQUENCE [LARGE SCALE GENOMIC DNA]</scope>
    <source>
        <strain evidence="10">DSM 26134</strain>
    </source>
</reference>
<feature type="binding site" evidence="6">
    <location>
        <position position="28"/>
    </location>
    <ligand>
        <name>substrate</name>
    </ligand>
</feature>
<dbReference type="GO" id="GO:0008830">
    <property type="term" value="F:dTDP-4-dehydrorhamnose 3,5-epimerase activity"/>
    <property type="evidence" value="ECO:0007669"/>
    <property type="project" value="UniProtKB-UniRule"/>
</dbReference>
<evidence type="ECO:0000256" key="6">
    <source>
        <dbReference type="PIRSR" id="PIRSR600888-2"/>
    </source>
</evidence>
<dbReference type="RefSeq" id="WP_073121406.1">
    <property type="nucleotide sequence ID" value="NZ_FRAA01000002.1"/>
</dbReference>
<evidence type="ECO:0000313" key="10">
    <source>
        <dbReference type="Proteomes" id="UP000184474"/>
    </source>
</evidence>
<dbReference type="InterPro" id="IPR000888">
    <property type="entry name" value="RmlC-like"/>
</dbReference>
<evidence type="ECO:0000256" key="1">
    <source>
        <dbReference type="ARBA" id="ARBA00001298"/>
    </source>
</evidence>
<dbReference type="EMBL" id="FRAA01000002">
    <property type="protein sequence ID" value="SHJ99517.1"/>
    <property type="molecule type" value="Genomic_DNA"/>
</dbReference>
<dbReference type="Gene3D" id="2.60.120.10">
    <property type="entry name" value="Jelly Rolls"/>
    <property type="match status" value="1"/>
</dbReference>
<evidence type="ECO:0000256" key="5">
    <source>
        <dbReference type="PIRSR" id="PIRSR600888-1"/>
    </source>
</evidence>
<feature type="binding site" evidence="6">
    <location>
        <position position="119"/>
    </location>
    <ligand>
        <name>substrate</name>
    </ligand>
</feature>
<feature type="binding site" evidence="6">
    <location>
        <position position="143"/>
    </location>
    <ligand>
        <name>substrate</name>
    </ligand>
</feature>
<keyword evidence="10" id="KW-1185">Reference proteome</keyword>
<dbReference type="Pfam" id="PF00908">
    <property type="entry name" value="dTDP_sugar_isom"/>
    <property type="match status" value="1"/>
</dbReference>
<dbReference type="PANTHER" id="PTHR21047">
    <property type="entry name" value="DTDP-6-DEOXY-D-GLUCOSE-3,5 EPIMERASE"/>
    <property type="match status" value="1"/>
</dbReference>
<evidence type="ECO:0000256" key="8">
    <source>
        <dbReference type="RuleBase" id="RU364069"/>
    </source>
</evidence>
<dbReference type="GO" id="GO:0000271">
    <property type="term" value="P:polysaccharide biosynthetic process"/>
    <property type="evidence" value="ECO:0007669"/>
    <property type="project" value="TreeGrafter"/>
</dbReference>
<comment type="function">
    <text evidence="2 8">Catalyzes the epimerization of the C3' and C5'positions of dTDP-6-deoxy-D-xylo-4-hexulose, forming dTDP-6-deoxy-L-lyxo-4-hexulose.</text>
</comment>
<feature type="binding site" evidence="6">
    <location>
        <begin position="47"/>
        <end position="49"/>
    </location>
    <ligand>
        <name>substrate</name>
    </ligand>
</feature>
<dbReference type="EC" id="5.1.3.13" evidence="3 8"/>
<dbReference type="NCBIfam" id="TIGR01221">
    <property type="entry name" value="rmlC"/>
    <property type="match status" value="1"/>
</dbReference>
<comment type="pathway">
    <text evidence="8">Carbohydrate biosynthesis; dTDP-L-rhamnose biosynthesis.</text>
</comment>
<comment type="subunit">
    <text evidence="8">Homodimer.</text>
</comment>
<name>A0A1M6NUV8_REIAG</name>
<feature type="site" description="Participates in a stacking interaction with the thymidine ring of dTDP-4-oxo-6-deoxyglucose" evidence="7">
    <location>
        <position position="138"/>
    </location>
</feature>
<dbReference type="GO" id="GO:0019305">
    <property type="term" value="P:dTDP-rhamnose biosynthetic process"/>
    <property type="evidence" value="ECO:0007669"/>
    <property type="project" value="UniProtKB-UniRule"/>
</dbReference>
<feature type="binding site" evidence="6">
    <location>
        <position position="72"/>
    </location>
    <ligand>
        <name>substrate</name>
    </ligand>
</feature>